<protein>
    <submittedName>
        <fullName evidence="1">Uncharacterized protein</fullName>
    </submittedName>
</protein>
<name>A0AAE8BXW1_9CAUD</name>
<accession>A0AAE8BXW1</accession>
<dbReference type="EMBL" id="MZ428222">
    <property type="protein sequence ID" value="QZE50535.1"/>
    <property type="molecule type" value="Genomic_DNA"/>
</dbReference>
<keyword evidence="2" id="KW-1185">Reference proteome</keyword>
<proteinExistence type="predicted"/>
<organism evidence="1 2">
    <name type="scientific">Klebsiella phage vB_KpnS-VAC4</name>
    <dbReference type="NCBI Taxonomy" id="2864362"/>
    <lineage>
        <taxon>Viruses</taxon>
        <taxon>Duplodnaviria</taxon>
        <taxon>Heunggongvirae</taxon>
        <taxon>Uroviricota</taxon>
        <taxon>Caudoviricetes</taxon>
        <taxon>Drexlerviridae</taxon>
        <taxon>Webervirus</taxon>
        <taxon>Webervirus VAC4</taxon>
    </lineage>
</organism>
<sequence>MFGKISPGRLWIPLAQAIIFRCSAAKKCT</sequence>
<evidence type="ECO:0000313" key="1">
    <source>
        <dbReference type="EMBL" id="QZE50535.1"/>
    </source>
</evidence>
<reference evidence="1 2" key="1">
    <citation type="submission" date="2021-06" db="EMBL/GenBank/DDBJ databases">
        <title>PemIK (PemK/PemI) type II TA system from Klebsiella pneumoniae clinical strains inhibits lytic phage.</title>
        <authorList>
            <person name="Bleriot I.I."/>
            <person name="Blasco L.L."/>
            <person name="Pacios O.O."/>
            <person name="Fernandez-Garcia L.L."/>
            <person name="Ambroa A.A."/>
            <person name="Lopez M.M."/>
            <person name="Gonzalez-Bardanca M.M."/>
            <person name="Fernandez-Cuenca F.F."/>
            <person name="Oteo J.J."/>
            <person name="Pascual A.A."/>
            <person name="Martinez-Martinez L.L."/>
            <person name="Domingo-Calpa P.P."/>
            <person name="Wood T.T.K."/>
            <person name="Tomas M.M."/>
        </authorList>
    </citation>
    <scope>NUCLEOTIDE SEQUENCE [LARGE SCALE GENOMIC DNA]</scope>
</reference>
<dbReference type="Proteomes" id="UP000828393">
    <property type="component" value="Segment"/>
</dbReference>
<evidence type="ECO:0000313" key="2">
    <source>
        <dbReference type="Proteomes" id="UP000828393"/>
    </source>
</evidence>